<keyword evidence="3" id="KW-1185">Reference proteome</keyword>
<feature type="compositionally biased region" description="Basic and acidic residues" evidence="1">
    <location>
        <begin position="1"/>
        <end position="21"/>
    </location>
</feature>
<sequence length="115" mass="11692">MEKNAREDSYAPRLGERETRPRSLLGERGVGGAVRSERAGGEQTELRGVAGRRAAGCCVAGVLLTGGYLRREGGGSAAGLQPPCAETDAADVTAARGAGRAAGEAFTELCEKGAS</sequence>
<comment type="caution">
    <text evidence="2">The sequence shown here is derived from an EMBL/GenBank/DDBJ whole genome shotgun (WGS) entry which is preliminary data.</text>
</comment>
<evidence type="ECO:0000313" key="3">
    <source>
        <dbReference type="Proteomes" id="UP001153269"/>
    </source>
</evidence>
<dbReference type="AlphaFoldDB" id="A0A9N7VRL1"/>
<reference evidence="2" key="1">
    <citation type="submission" date="2020-03" db="EMBL/GenBank/DDBJ databases">
        <authorList>
            <person name="Weist P."/>
        </authorList>
    </citation>
    <scope>NUCLEOTIDE SEQUENCE</scope>
</reference>
<gene>
    <name evidence="2" type="ORF">PLEPLA_LOCUS43679</name>
</gene>
<dbReference type="Proteomes" id="UP001153269">
    <property type="component" value="Unassembled WGS sequence"/>
</dbReference>
<evidence type="ECO:0000313" key="2">
    <source>
        <dbReference type="EMBL" id="CAB1455898.1"/>
    </source>
</evidence>
<proteinExistence type="predicted"/>
<name>A0A9N7VRL1_PLEPL</name>
<evidence type="ECO:0000256" key="1">
    <source>
        <dbReference type="SAM" id="MobiDB-lite"/>
    </source>
</evidence>
<accession>A0A9N7VRL1</accession>
<dbReference type="EMBL" id="CADEAL010004275">
    <property type="protein sequence ID" value="CAB1455898.1"/>
    <property type="molecule type" value="Genomic_DNA"/>
</dbReference>
<protein>
    <submittedName>
        <fullName evidence="2">Uncharacterized protein</fullName>
    </submittedName>
</protein>
<feature type="region of interest" description="Disordered" evidence="1">
    <location>
        <begin position="1"/>
        <end position="41"/>
    </location>
</feature>
<organism evidence="2 3">
    <name type="scientific">Pleuronectes platessa</name>
    <name type="common">European plaice</name>
    <dbReference type="NCBI Taxonomy" id="8262"/>
    <lineage>
        <taxon>Eukaryota</taxon>
        <taxon>Metazoa</taxon>
        <taxon>Chordata</taxon>
        <taxon>Craniata</taxon>
        <taxon>Vertebrata</taxon>
        <taxon>Euteleostomi</taxon>
        <taxon>Actinopterygii</taxon>
        <taxon>Neopterygii</taxon>
        <taxon>Teleostei</taxon>
        <taxon>Neoteleostei</taxon>
        <taxon>Acanthomorphata</taxon>
        <taxon>Carangaria</taxon>
        <taxon>Pleuronectiformes</taxon>
        <taxon>Pleuronectoidei</taxon>
        <taxon>Pleuronectidae</taxon>
        <taxon>Pleuronectes</taxon>
    </lineage>
</organism>